<evidence type="ECO:0000256" key="1">
    <source>
        <dbReference type="ARBA" id="ARBA00004123"/>
    </source>
</evidence>
<keyword evidence="5" id="KW-0131">Cell cycle</keyword>
<dbReference type="EMBL" id="HBUF01044279">
    <property type="protein sequence ID" value="CAG6618877.1"/>
    <property type="molecule type" value="Transcribed_RNA"/>
</dbReference>
<dbReference type="GO" id="GO:0003682">
    <property type="term" value="F:chromatin binding"/>
    <property type="evidence" value="ECO:0007669"/>
    <property type="project" value="TreeGrafter"/>
</dbReference>
<evidence type="ECO:0000256" key="4">
    <source>
        <dbReference type="ARBA" id="ARBA00023242"/>
    </source>
</evidence>
<evidence type="ECO:0000313" key="6">
    <source>
        <dbReference type="EMBL" id="CAG6618877.1"/>
    </source>
</evidence>
<dbReference type="InterPro" id="IPR003874">
    <property type="entry name" value="CDC45"/>
</dbReference>
<comment type="similarity">
    <text evidence="2">Belongs to the CDC45 family.</text>
</comment>
<dbReference type="GO" id="GO:0003697">
    <property type="term" value="F:single-stranded DNA binding"/>
    <property type="evidence" value="ECO:0007669"/>
    <property type="project" value="TreeGrafter"/>
</dbReference>
<keyword evidence="4" id="KW-0539">Nucleus</keyword>
<dbReference type="PANTHER" id="PTHR10507:SF0">
    <property type="entry name" value="CELL DIVISION CONTROL PROTEIN 45 HOMOLOG"/>
    <property type="match status" value="1"/>
</dbReference>
<comment type="subcellular location">
    <subcellularLocation>
        <location evidence="1">Nucleus</location>
    </subcellularLocation>
</comment>
<dbReference type="GO" id="GO:0031261">
    <property type="term" value="C:DNA replication preinitiation complex"/>
    <property type="evidence" value="ECO:0007669"/>
    <property type="project" value="TreeGrafter"/>
</dbReference>
<accession>A0A8D8PXH8</accession>
<keyword evidence="3" id="KW-0235">DNA replication</keyword>
<keyword evidence="6" id="KW-0132">Cell division</keyword>
<dbReference type="GO" id="GO:0051301">
    <property type="term" value="P:cell division"/>
    <property type="evidence" value="ECO:0007669"/>
    <property type="project" value="UniProtKB-KW"/>
</dbReference>
<evidence type="ECO:0000256" key="5">
    <source>
        <dbReference type="ARBA" id="ARBA00023306"/>
    </source>
</evidence>
<proteinExistence type="inferred from homology"/>
<organism evidence="6">
    <name type="scientific">Cacopsylla melanoneura</name>
    <dbReference type="NCBI Taxonomy" id="428564"/>
    <lineage>
        <taxon>Eukaryota</taxon>
        <taxon>Metazoa</taxon>
        <taxon>Ecdysozoa</taxon>
        <taxon>Arthropoda</taxon>
        <taxon>Hexapoda</taxon>
        <taxon>Insecta</taxon>
        <taxon>Pterygota</taxon>
        <taxon>Neoptera</taxon>
        <taxon>Paraneoptera</taxon>
        <taxon>Hemiptera</taxon>
        <taxon>Sternorrhyncha</taxon>
        <taxon>Psylloidea</taxon>
        <taxon>Psyllidae</taxon>
        <taxon>Psyllinae</taxon>
        <taxon>Cacopsylla</taxon>
    </lineage>
</organism>
<protein>
    <submittedName>
        <fullName evidence="6">Cell division control protein 45 homolog</fullName>
    </submittedName>
</protein>
<dbReference type="GO" id="GO:0006270">
    <property type="term" value="P:DNA replication initiation"/>
    <property type="evidence" value="ECO:0007669"/>
    <property type="project" value="InterPro"/>
</dbReference>
<dbReference type="GO" id="GO:0003688">
    <property type="term" value="F:DNA replication origin binding"/>
    <property type="evidence" value="ECO:0007669"/>
    <property type="project" value="TreeGrafter"/>
</dbReference>
<dbReference type="Pfam" id="PF02724">
    <property type="entry name" value="CDC45"/>
    <property type="match status" value="1"/>
</dbReference>
<evidence type="ECO:0000256" key="2">
    <source>
        <dbReference type="ARBA" id="ARBA00010727"/>
    </source>
</evidence>
<sequence length="412" mass="46703">MKRRQKRLWEEERKRVVFEYTQFSYYGRSSAMILYELAWKMNKENLELLWHAIIGVMDQFILNKIPTSLFKSDVEFIRNQAGRLNPCAGDDMLEAGSMNCSTVAGGAGTVPGLRIECEDDAQLVLYKHWTLQASLRHTMYTAVSLKLWTVKGEQRLQRLLAEMGMPLLQSKQLYSSMDLSIRKELPGMLSKMATDHQLDALIMPSFTLVHGYRTKVQAADYVYAMLALLETPMQDKKPSDCFLDAAYCLSRQNKNLLSEGIQSAKKFLSSLFKTVQSILDMKQVNNAGPFLYMFVQEGTVDYKYYSKPHALSLLAMFTLKAYVASSIGSRTRNLSKPLVASAPLDALAETCLMIGIPPVSEVIPRSFFGKAFEQAADKTGSRVRFDYFDSSIVSIHKADRHKFIDALYSLLM</sequence>
<dbReference type="GO" id="GO:0000727">
    <property type="term" value="P:double-strand break repair via break-induced replication"/>
    <property type="evidence" value="ECO:0007669"/>
    <property type="project" value="TreeGrafter"/>
</dbReference>
<evidence type="ECO:0000256" key="3">
    <source>
        <dbReference type="ARBA" id="ARBA00022705"/>
    </source>
</evidence>
<dbReference type="GO" id="GO:1902977">
    <property type="term" value="P:mitotic DNA replication preinitiation complex assembly"/>
    <property type="evidence" value="ECO:0007669"/>
    <property type="project" value="TreeGrafter"/>
</dbReference>
<dbReference type="AlphaFoldDB" id="A0A8D8PXH8"/>
<name>A0A8D8PXH8_9HEMI</name>
<dbReference type="PANTHER" id="PTHR10507">
    <property type="entry name" value="CDC45-RELATED PROTEIN"/>
    <property type="match status" value="1"/>
</dbReference>
<reference evidence="6" key="1">
    <citation type="submission" date="2021-05" db="EMBL/GenBank/DDBJ databases">
        <authorList>
            <person name="Alioto T."/>
            <person name="Alioto T."/>
            <person name="Gomez Garrido J."/>
        </authorList>
    </citation>
    <scope>NUCLEOTIDE SEQUENCE</scope>
</reference>